<dbReference type="GO" id="GO:0000228">
    <property type="term" value="C:nuclear chromosome"/>
    <property type="evidence" value="ECO:0007669"/>
    <property type="project" value="TreeGrafter"/>
</dbReference>
<dbReference type="Gene3D" id="2.60.40.1390">
    <property type="entry name" value="NDT80 DNA-binding domain"/>
    <property type="match status" value="1"/>
</dbReference>
<evidence type="ECO:0000313" key="5">
    <source>
        <dbReference type="EMBL" id="GMM34456.1"/>
    </source>
</evidence>
<dbReference type="GO" id="GO:0051321">
    <property type="term" value="P:meiotic cell cycle"/>
    <property type="evidence" value="ECO:0007669"/>
    <property type="project" value="TreeGrafter"/>
</dbReference>
<reference evidence="5 6" key="1">
    <citation type="journal article" date="2023" name="Elife">
        <title>Identification of key yeast species and microbe-microbe interactions impacting larval growth of Drosophila in the wild.</title>
        <authorList>
            <person name="Mure A."/>
            <person name="Sugiura Y."/>
            <person name="Maeda R."/>
            <person name="Honda K."/>
            <person name="Sakurai N."/>
            <person name="Takahashi Y."/>
            <person name="Watada M."/>
            <person name="Katoh T."/>
            <person name="Gotoh A."/>
            <person name="Gotoh Y."/>
            <person name="Taniguchi I."/>
            <person name="Nakamura K."/>
            <person name="Hayashi T."/>
            <person name="Katayama T."/>
            <person name="Uemura T."/>
            <person name="Hattori Y."/>
        </authorList>
    </citation>
    <scope>NUCLEOTIDE SEQUENCE [LARGE SCALE GENOMIC DNA]</scope>
    <source>
        <strain evidence="5 6">SC-9</strain>
    </source>
</reference>
<dbReference type="InterPro" id="IPR008967">
    <property type="entry name" value="p53-like_TF_DNA-bd_sf"/>
</dbReference>
<proteinExistence type="predicted"/>
<dbReference type="SUPFAM" id="SSF49417">
    <property type="entry name" value="p53-like transcription factors"/>
    <property type="match status" value="1"/>
</dbReference>
<dbReference type="Proteomes" id="UP001360560">
    <property type="component" value="Unassembled WGS sequence"/>
</dbReference>
<protein>
    <submittedName>
        <fullName evidence="5">Transcription factor</fullName>
    </submittedName>
</protein>
<keyword evidence="1 2" id="KW-0238">DNA-binding</keyword>
<dbReference type="PANTHER" id="PTHR35144:SF2">
    <property type="entry name" value="MEIOSIS-SPECIFIC TRANSCRIPTION FACTOR NDT80"/>
    <property type="match status" value="1"/>
</dbReference>
<feature type="region of interest" description="Disordered" evidence="3">
    <location>
        <begin position="385"/>
        <end position="418"/>
    </location>
</feature>
<dbReference type="RefSeq" id="XP_064851456.1">
    <property type="nucleotide sequence ID" value="XM_064995384.1"/>
</dbReference>
<evidence type="ECO:0000313" key="6">
    <source>
        <dbReference type="Proteomes" id="UP001360560"/>
    </source>
</evidence>
<gene>
    <name evidence="5" type="ORF">DASC09_017810</name>
</gene>
<accession>A0AAV5QIL1</accession>
<dbReference type="InterPro" id="IPR037141">
    <property type="entry name" value="NDT80_DNA-bd_dom_sf"/>
</dbReference>
<dbReference type="GO" id="GO:0003700">
    <property type="term" value="F:DNA-binding transcription factor activity"/>
    <property type="evidence" value="ECO:0007669"/>
    <property type="project" value="UniProtKB-UniRule"/>
</dbReference>
<organism evidence="5 6">
    <name type="scientific">Saccharomycopsis crataegensis</name>
    <dbReference type="NCBI Taxonomy" id="43959"/>
    <lineage>
        <taxon>Eukaryota</taxon>
        <taxon>Fungi</taxon>
        <taxon>Dikarya</taxon>
        <taxon>Ascomycota</taxon>
        <taxon>Saccharomycotina</taxon>
        <taxon>Saccharomycetes</taxon>
        <taxon>Saccharomycopsidaceae</taxon>
        <taxon>Saccharomycopsis</taxon>
    </lineage>
</organism>
<dbReference type="GO" id="GO:0003677">
    <property type="term" value="F:DNA binding"/>
    <property type="evidence" value="ECO:0007669"/>
    <property type="project" value="UniProtKB-KW"/>
</dbReference>
<sequence>MLELNIRENCSQYTAVPSHEIDNVKINSPKVFTEGEKNRCRYPSKLKSGEEFNKVAPRSSAQFKIGPEFGETHLFSTLLTSSGSQVCPILNSRIDRGFEKIDNEWVGYKRNYFTLVAAFQFLGMPFKEFLSETFTVIDSKHKEYPVRFFSINLISKCSEDESCINLVQHTAKRDRGPQFPPPSYPAVPGALPNHEIVREAANIRNYDKITKLNKIFYCNRLSEKEEHDDISAIIDYPQDEISKVARYERIQFSSSINFRKPSPANKHFKLVVQLSAITMDDRNVCIAQIETPPLVIRGRSPSNYRGLLLDEVMAKTSKKKKSNVDTINENLFLDNLKDDHGSLTFQGTQAEEIPFESSAIDTLTSDPPIRCISPSIHLPQLMIDRSKVSTNKKQRKQSKLKATKVTKPKKTPKAPKTLKAPKEWKRLKSLKDTNDSKKTRPIKEKKNLLDVMSKERNPIISEACTNERSITDVISTSTPKNDRKDHRLNSNLNSKIKAKMNINSIINSQIKLESENEIPSKMNNGLSSKFSESNEHQTTFCESKEESVLLNFDILAVNNFSLQGIKNCESHFTQRARSRDYDNGGRDIIKKDKDGVAIIASFYENDSLDFASSFHSGMMMNLRRIDVEIEDNKNASQILQQNDWPFISSYDKSMEKKIPPLVKDNAEHDLVKYKPNNNFKLEEIFATSSPTKLPTSVHSNDYINYEYHDL</sequence>
<comment type="caution">
    <text evidence="5">The sequence shown here is derived from an EMBL/GenBank/DDBJ whole genome shotgun (WGS) entry which is preliminary data.</text>
</comment>
<feature type="DNA-binding region" description="NDT80" evidence="2">
    <location>
        <begin position="25"/>
        <end position="308"/>
    </location>
</feature>
<keyword evidence="6" id="KW-1185">Reference proteome</keyword>
<dbReference type="PROSITE" id="PS51517">
    <property type="entry name" value="NDT80"/>
    <property type="match status" value="1"/>
</dbReference>
<evidence type="ECO:0000256" key="2">
    <source>
        <dbReference type="PROSITE-ProRule" id="PRU00850"/>
    </source>
</evidence>
<dbReference type="Pfam" id="PF05224">
    <property type="entry name" value="NDT80_PhoG"/>
    <property type="match status" value="1"/>
</dbReference>
<dbReference type="PANTHER" id="PTHR35144">
    <property type="entry name" value="MEIOSIS-SPECIFIC TRANSCRIPTION FACTOR NDT80"/>
    <property type="match status" value="1"/>
</dbReference>
<dbReference type="InterPro" id="IPR052605">
    <property type="entry name" value="Fungal_trans_regulator"/>
</dbReference>
<evidence type="ECO:0000256" key="3">
    <source>
        <dbReference type="SAM" id="MobiDB-lite"/>
    </source>
</evidence>
<name>A0AAV5QIL1_9ASCO</name>
<feature type="compositionally biased region" description="Basic residues" evidence="3">
    <location>
        <begin position="390"/>
        <end position="413"/>
    </location>
</feature>
<dbReference type="GeneID" id="90072435"/>
<dbReference type="AlphaFoldDB" id="A0AAV5QIL1"/>
<feature type="domain" description="NDT80" evidence="4">
    <location>
        <begin position="25"/>
        <end position="308"/>
    </location>
</feature>
<evidence type="ECO:0000256" key="1">
    <source>
        <dbReference type="ARBA" id="ARBA00023125"/>
    </source>
</evidence>
<dbReference type="InterPro" id="IPR024061">
    <property type="entry name" value="NDT80_DNA-bd_dom"/>
</dbReference>
<dbReference type="EMBL" id="BTFZ01000002">
    <property type="protein sequence ID" value="GMM34456.1"/>
    <property type="molecule type" value="Genomic_DNA"/>
</dbReference>
<evidence type="ECO:0000259" key="4">
    <source>
        <dbReference type="PROSITE" id="PS51517"/>
    </source>
</evidence>
<dbReference type="GO" id="GO:0045944">
    <property type="term" value="P:positive regulation of transcription by RNA polymerase II"/>
    <property type="evidence" value="ECO:0007669"/>
    <property type="project" value="TreeGrafter"/>
</dbReference>